<name>A0A1Y6MQU6_9GAMM</name>
<feature type="domain" description="Glycosyl transferase family 1" evidence="1">
    <location>
        <begin position="190"/>
        <end position="334"/>
    </location>
</feature>
<dbReference type="SUPFAM" id="SSF53756">
    <property type="entry name" value="UDP-Glycosyltransferase/glycogen phosphorylase"/>
    <property type="match status" value="1"/>
</dbReference>
<dbReference type="Pfam" id="PF13439">
    <property type="entry name" value="Glyco_transf_4"/>
    <property type="match status" value="1"/>
</dbReference>
<dbReference type="EC" id="2.4.1.292" evidence="3"/>
<gene>
    <name evidence="3" type="primary">pglH_2</name>
    <name evidence="3" type="ORF">PMAL9190_03401</name>
</gene>
<dbReference type="InterPro" id="IPR001296">
    <property type="entry name" value="Glyco_trans_1"/>
</dbReference>
<dbReference type="CDD" id="cd03811">
    <property type="entry name" value="GT4_GT28_WabH-like"/>
    <property type="match status" value="1"/>
</dbReference>
<dbReference type="AlphaFoldDB" id="A0A1Y6MQU6"/>
<evidence type="ECO:0000259" key="2">
    <source>
        <dbReference type="Pfam" id="PF13439"/>
    </source>
</evidence>
<dbReference type="Proteomes" id="UP000195963">
    <property type="component" value="Unassembled WGS sequence"/>
</dbReference>
<dbReference type="InterPro" id="IPR050194">
    <property type="entry name" value="Glycosyltransferase_grp1"/>
</dbReference>
<dbReference type="PANTHER" id="PTHR45947">
    <property type="entry name" value="SULFOQUINOVOSYL TRANSFERASE SQD2"/>
    <property type="match status" value="1"/>
</dbReference>
<keyword evidence="3" id="KW-0808">Transferase</keyword>
<keyword evidence="4" id="KW-1185">Reference proteome</keyword>
<dbReference type="Pfam" id="PF00534">
    <property type="entry name" value="Glycos_transf_1"/>
    <property type="match status" value="1"/>
</dbReference>
<protein>
    <submittedName>
        <fullName evidence="3">GalNAc-alpha-(1-&gt;4)-GalNAc-alpha-(1-&gt;3)-diNAcBac-PP-undecaprenol alpha-1,4-N-acetyl-D-galactosaminyltransferase</fullName>
        <ecNumber evidence="3">2.4.1.292</ecNumber>
    </submittedName>
</protein>
<dbReference type="PANTHER" id="PTHR45947:SF3">
    <property type="entry name" value="SULFOQUINOVOSYL TRANSFERASE SQD2"/>
    <property type="match status" value="1"/>
</dbReference>
<sequence>MKKIAVYIPNLTVGGAERVAIILANHFSKMEDISVDFILMNKKGELISDVNKNVNIVDLSVKNEKKEFFGLLKLRSYIRNEKPDSLLCIMWPLTIVGVIAKLISFSQVNLVLSDHTTFSKTPWIKNKIKRLIFRLSINIFYPLANCRLNVSNNASRDLEELGWLKGKSIKTIYNPVELYQGEICKQKNIEKNVISVGSLKWAKNHELLIKSFKLVLLKDENVKLTIVGDGEMKEKLQSLAKSLEISDKIDFVGNKKGQELENIYLNADLLVLSSHYEGFSVVILEALNYGVAVVSVDCDNGPREILGNGAYGCLVPINDEKLLSENIIKQLNSNTDINFLRKRASDFSVNIIAEKYLNIL</sequence>
<feature type="domain" description="Glycosyltransferase subfamily 4-like N-terminal" evidence="2">
    <location>
        <begin position="13"/>
        <end position="178"/>
    </location>
</feature>
<keyword evidence="3" id="KW-0328">Glycosyltransferase</keyword>
<reference evidence="4" key="1">
    <citation type="submission" date="2017-06" db="EMBL/GenBank/DDBJ databases">
        <authorList>
            <person name="Rodrigo-Torres L."/>
            <person name="Arahal R.D."/>
            <person name="Lucena T."/>
        </authorList>
    </citation>
    <scope>NUCLEOTIDE SEQUENCE [LARGE SCALE GENOMIC DNA]</scope>
    <source>
        <strain evidence="4">CECT 9190</strain>
    </source>
</reference>
<evidence type="ECO:0000313" key="3">
    <source>
        <dbReference type="EMBL" id="SMY38168.1"/>
    </source>
</evidence>
<dbReference type="Gene3D" id="3.40.50.2000">
    <property type="entry name" value="Glycogen Phosphorylase B"/>
    <property type="match status" value="2"/>
</dbReference>
<accession>A0A1Y6MQU6</accession>
<evidence type="ECO:0000259" key="1">
    <source>
        <dbReference type="Pfam" id="PF00534"/>
    </source>
</evidence>
<dbReference type="GO" id="GO:0016757">
    <property type="term" value="F:glycosyltransferase activity"/>
    <property type="evidence" value="ECO:0007669"/>
    <property type="project" value="UniProtKB-KW"/>
</dbReference>
<dbReference type="EMBL" id="FYAK01000011">
    <property type="protein sequence ID" value="SMY38168.1"/>
    <property type="molecule type" value="Genomic_DNA"/>
</dbReference>
<evidence type="ECO:0000313" key="4">
    <source>
        <dbReference type="Proteomes" id="UP000195963"/>
    </source>
</evidence>
<proteinExistence type="predicted"/>
<organism evidence="3 4">
    <name type="scientific">Photobacterium malacitanum</name>
    <dbReference type="NCBI Taxonomy" id="2204294"/>
    <lineage>
        <taxon>Bacteria</taxon>
        <taxon>Pseudomonadati</taxon>
        <taxon>Pseudomonadota</taxon>
        <taxon>Gammaproteobacteria</taxon>
        <taxon>Vibrionales</taxon>
        <taxon>Vibrionaceae</taxon>
        <taxon>Photobacterium</taxon>
    </lineage>
</organism>
<dbReference type="InterPro" id="IPR028098">
    <property type="entry name" value="Glyco_trans_4-like_N"/>
</dbReference>
<dbReference type="RefSeq" id="WP_087846197.1">
    <property type="nucleotide sequence ID" value="NZ_FYAK01000011.1"/>
</dbReference>